<evidence type="ECO:0000256" key="3">
    <source>
        <dbReference type="ARBA" id="ARBA00023065"/>
    </source>
</evidence>
<dbReference type="NCBIfam" id="TIGR00309">
    <property type="entry name" value="V_ATPase_subD"/>
    <property type="match status" value="1"/>
</dbReference>
<dbReference type="GO" id="GO:0046961">
    <property type="term" value="F:proton-transporting ATPase activity, rotational mechanism"/>
    <property type="evidence" value="ECO:0007669"/>
    <property type="project" value="InterPro"/>
</dbReference>
<sequence length="198" mass="23618">MYAKNKTTLIELKRKLKLYKKGQSILEKKLNVLVFELIKRLKKIKQYRKELQPIIKSMYDHYFKFATSRGILYSSLDVLDYSIKTKTINIMGVKVFDLESNVKEQPHYYIDENLKKASEELKKAIEIILKIASEEDAVRKLLVEIGKTKRKKLYLEKKLIPNVERHIKEIRQYLDDEERETIIRIEKAIQERTSDNII</sequence>
<dbReference type="Gene3D" id="1.10.287.3240">
    <property type="match status" value="1"/>
</dbReference>
<keyword evidence="3" id="KW-0406">Ion transport</keyword>
<organism evidence="4 5">
    <name type="scientific">Nanoarchaeum equitans (strain Kin4-M)</name>
    <dbReference type="NCBI Taxonomy" id="228908"/>
    <lineage>
        <taxon>Archaea</taxon>
        <taxon>Nanobdellota</taxon>
        <taxon>Candidatus Nanoarchaeia</taxon>
        <taxon>Nanoarchaeales</taxon>
        <taxon>Nanoarchaeaceae</taxon>
        <taxon>Nanoarchaeum</taxon>
    </lineage>
</organism>
<gene>
    <name evidence="4" type="ordered locus">NEQ166</name>
</gene>
<reference evidence="4 5" key="1">
    <citation type="journal article" date="2003" name="Proc. Natl. Acad. Sci. U.S.A.">
        <title>The genome of Nanoarchaeum equitans: insights into early archaeal evolution and derived parasitism.</title>
        <authorList>
            <person name="Waters E."/>
            <person name="Hohn M.J."/>
            <person name="Ahel I."/>
            <person name="Graham D.E."/>
            <person name="Adams M.D."/>
            <person name="Barnstead M."/>
            <person name="Beeson K.Y."/>
            <person name="Bibbs L."/>
            <person name="Bolanos R."/>
            <person name="Keller M."/>
            <person name="Kretz K."/>
            <person name="Lin X."/>
            <person name="Mathur E."/>
            <person name="Ni J."/>
            <person name="Podar M."/>
            <person name="Richardson T."/>
            <person name="Sutton G.G."/>
            <person name="Simon M."/>
            <person name="Soll D."/>
            <person name="Stetter K.O."/>
            <person name="Short J.M."/>
            <person name="Noordewier M."/>
        </authorList>
    </citation>
    <scope>NUCLEOTIDE SEQUENCE [LARGE SCALE GENOMIC DNA]</scope>
    <source>
        <strain evidence="4 5">Kin4-M</strain>
    </source>
</reference>
<keyword evidence="5" id="KW-1185">Reference proteome</keyword>
<evidence type="ECO:0000313" key="5">
    <source>
        <dbReference type="Proteomes" id="UP000000578"/>
    </source>
</evidence>
<proteinExistence type="inferred from homology"/>
<keyword evidence="2" id="KW-0813">Transport</keyword>
<dbReference type="Proteomes" id="UP000000578">
    <property type="component" value="Chromosome"/>
</dbReference>
<dbReference type="Pfam" id="PF01813">
    <property type="entry name" value="ATP-synt_D"/>
    <property type="match status" value="1"/>
</dbReference>
<dbReference type="KEGG" id="neq:NEQ166"/>
<dbReference type="EMBL" id="AE017199">
    <property type="protein sequence ID" value="AAR39021.1"/>
    <property type="molecule type" value="Genomic_DNA"/>
</dbReference>
<evidence type="ECO:0000256" key="2">
    <source>
        <dbReference type="ARBA" id="ARBA00022448"/>
    </source>
</evidence>
<evidence type="ECO:0000313" key="4">
    <source>
        <dbReference type="EMBL" id="AAR39021.1"/>
    </source>
</evidence>
<dbReference type="InterPro" id="IPR002699">
    <property type="entry name" value="V_ATPase_D"/>
</dbReference>
<dbReference type="HOGENOM" id="CLU_1375550_0_0_2"/>
<comment type="similarity">
    <text evidence="1">Belongs to the V-ATPase D subunit family.</text>
</comment>
<evidence type="ECO:0000256" key="1">
    <source>
        <dbReference type="ARBA" id="ARBA00005850"/>
    </source>
</evidence>
<dbReference type="BioCyc" id="NEQU228908:GJB6-178-MONOMER"/>
<dbReference type="AlphaFoldDB" id="Q74NC0"/>
<name>Q74NC0_NANEQ</name>
<dbReference type="STRING" id="228908.NEQ166"/>
<accession>Q74NC0</accession>
<protein>
    <submittedName>
        <fullName evidence="4">NEQ166</fullName>
    </submittedName>
</protein>
<dbReference type="EnsemblBacteria" id="AAR39021">
    <property type="protein sequence ID" value="AAR39021"/>
    <property type="gene ID" value="NEQ166"/>
</dbReference>
<dbReference type="PANTHER" id="PTHR11671">
    <property type="entry name" value="V-TYPE ATP SYNTHASE SUBUNIT D"/>
    <property type="match status" value="1"/>
</dbReference>